<dbReference type="PANTHER" id="PTHR43464">
    <property type="entry name" value="METHYLTRANSFERASE"/>
    <property type="match status" value="1"/>
</dbReference>
<protein>
    <submittedName>
        <fullName evidence="5">Methyltransferase domain-containing protein</fullName>
    </submittedName>
</protein>
<keyword evidence="2" id="KW-0808">Transferase</keyword>
<organism evidence="5 6">
    <name type="scientific">Pseudonocardia alaniniphila</name>
    <dbReference type="NCBI Taxonomy" id="75291"/>
    <lineage>
        <taxon>Bacteria</taxon>
        <taxon>Bacillati</taxon>
        <taxon>Actinomycetota</taxon>
        <taxon>Actinomycetes</taxon>
        <taxon>Pseudonocardiales</taxon>
        <taxon>Pseudonocardiaceae</taxon>
        <taxon>Pseudonocardia</taxon>
    </lineage>
</organism>
<evidence type="ECO:0000313" key="6">
    <source>
        <dbReference type="Proteomes" id="UP001299970"/>
    </source>
</evidence>
<dbReference type="Pfam" id="PF08241">
    <property type="entry name" value="Methyltransf_11"/>
    <property type="match status" value="1"/>
</dbReference>
<dbReference type="Gene3D" id="3.40.50.150">
    <property type="entry name" value="Vaccinia Virus protein VP39"/>
    <property type="match status" value="1"/>
</dbReference>
<evidence type="ECO:0000256" key="3">
    <source>
        <dbReference type="ARBA" id="ARBA00022691"/>
    </source>
</evidence>
<evidence type="ECO:0000256" key="2">
    <source>
        <dbReference type="ARBA" id="ARBA00022679"/>
    </source>
</evidence>
<dbReference type="EMBL" id="JAKXMK010000009">
    <property type="protein sequence ID" value="MCH6166392.1"/>
    <property type="molecule type" value="Genomic_DNA"/>
</dbReference>
<dbReference type="CDD" id="cd02440">
    <property type="entry name" value="AdoMet_MTases"/>
    <property type="match status" value="1"/>
</dbReference>
<keyword evidence="6" id="KW-1185">Reference proteome</keyword>
<dbReference type="SUPFAM" id="SSF53335">
    <property type="entry name" value="S-adenosyl-L-methionine-dependent methyltransferases"/>
    <property type="match status" value="1"/>
</dbReference>
<dbReference type="RefSeq" id="WP_241036533.1">
    <property type="nucleotide sequence ID" value="NZ_BAAAJF010000002.1"/>
</dbReference>
<keyword evidence="3" id="KW-0949">S-adenosyl-L-methionine</keyword>
<dbReference type="GO" id="GO:0008168">
    <property type="term" value="F:methyltransferase activity"/>
    <property type="evidence" value="ECO:0007669"/>
    <property type="project" value="UniProtKB-KW"/>
</dbReference>
<name>A0ABS9TCY5_9PSEU</name>
<evidence type="ECO:0000313" key="5">
    <source>
        <dbReference type="EMBL" id="MCH6166392.1"/>
    </source>
</evidence>
<dbReference type="GO" id="GO:0032259">
    <property type="term" value="P:methylation"/>
    <property type="evidence" value="ECO:0007669"/>
    <property type="project" value="UniProtKB-KW"/>
</dbReference>
<accession>A0ABS9TCY5</accession>
<dbReference type="Proteomes" id="UP001299970">
    <property type="component" value="Unassembled WGS sequence"/>
</dbReference>
<dbReference type="PANTHER" id="PTHR43464:SF19">
    <property type="entry name" value="UBIQUINONE BIOSYNTHESIS O-METHYLTRANSFERASE, MITOCHONDRIAL"/>
    <property type="match status" value="1"/>
</dbReference>
<feature type="domain" description="Methyltransferase type 11" evidence="4">
    <location>
        <begin position="37"/>
        <end position="124"/>
    </location>
</feature>
<dbReference type="InterPro" id="IPR013216">
    <property type="entry name" value="Methyltransf_11"/>
</dbReference>
<reference evidence="5 6" key="1">
    <citation type="submission" date="2022-03" db="EMBL/GenBank/DDBJ databases">
        <title>Pseudonocardia alaer sp. nov., a novel actinomycete isolated from reed forest soil.</title>
        <authorList>
            <person name="Wang L."/>
        </authorList>
    </citation>
    <scope>NUCLEOTIDE SEQUENCE [LARGE SCALE GENOMIC DNA]</scope>
    <source>
        <strain evidence="5 6">Y-16303</strain>
    </source>
</reference>
<gene>
    <name evidence="5" type="ORF">MMF94_11915</name>
</gene>
<evidence type="ECO:0000256" key="1">
    <source>
        <dbReference type="ARBA" id="ARBA00022603"/>
    </source>
</evidence>
<sequence>MAESFGTDAERYDRARPRYPQAMVDRIVAASPGLDVLDVGCGTGIAARQFQAAGCTVLGVDVDARMAEFARRRGLDVEVAAFEAWDPVGREFDAVVSGQTWHWVDPAAGAVKAAQALRSGGRLAVFWNAAEPPPELAESFAEVYRRVLPDSPAARRPTMSAIDGYSAMGAMAADGIRGAGAFGEPEEWRFDWQQTYTRDEWLDQVPTTGLHTQLPPAQLQEVLTGTGAAVDSFGGGFTMRYTALVVTALRVGA</sequence>
<proteinExistence type="predicted"/>
<keyword evidence="1 5" id="KW-0489">Methyltransferase</keyword>
<comment type="caution">
    <text evidence="5">The sequence shown here is derived from an EMBL/GenBank/DDBJ whole genome shotgun (WGS) entry which is preliminary data.</text>
</comment>
<dbReference type="InterPro" id="IPR029063">
    <property type="entry name" value="SAM-dependent_MTases_sf"/>
</dbReference>
<evidence type="ECO:0000259" key="4">
    <source>
        <dbReference type="Pfam" id="PF08241"/>
    </source>
</evidence>